<gene>
    <name evidence="2" type="ORF">BS50DRAFT_157991</name>
</gene>
<organism evidence="2 3">
    <name type="scientific">Corynespora cassiicola Philippines</name>
    <dbReference type="NCBI Taxonomy" id="1448308"/>
    <lineage>
        <taxon>Eukaryota</taxon>
        <taxon>Fungi</taxon>
        <taxon>Dikarya</taxon>
        <taxon>Ascomycota</taxon>
        <taxon>Pezizomycotina</taxon>
        <taxon>Dothideomycetes</taxon>
        <taxon>Pleosporomycetidae</taxon>
        <taxon>Pleosporales</taxon>
        <taxon>Corynesporascaceae</taxon>
        <taxon>Corynespora</taxon>
    </lineage>
</organism>
<sequence>MGRRPAAVHGLSQHGGSPKPASRAGGTIRKSSSGLKRVVRGPMKGGARDYAQFNDCIEMGVSMAQMVCAKSIRRGRGAHPGYSTGKGSGSRWARVPRFKLKCSECAHKDCIWWKYKDGSPKPMVQRIWPREKIWYKPSSIKKGIRSPPNAALPPISHAQDLLAGTPPSESQQ</sequence>
<reference evidence="2 3" key="1">
    <citation type="journal article" date="2018" name="Front. Microbiol.">
        <title>Genome-Wide Analysis of Corynespora cassiicola Leaf Fall Disease Putative Effectors.</title>
        <authorList>
            <person name="Lopez D."/>
            <person name="Ribeiro S."/>
            <person name="Label P."/>
            <person name="Fumanal B."/>
            <person name="Venisse J.S."/>
            <person name="Kohler A."/>
            <person name="de Oliveira R.R."/>
            <person name="Labutti K."/>
            <person name="Lipzen A."/>
            <person name="Lail K."/>
            <person name="Bauer D."/>
            <person name="Ohm R.A."/>
            <person name="Barry K.W."/>
            <person name="Spatafora J."/>
            <person name="Grigoriev I.V."/>
            <person name="Martin F.M."/>
            <person name="Pujade-Renaud V."/>
        </authorList>
    </citation>
    <scope>NUCLEOTIDE SEQUENCE [LARGE SCALE GENOMIC DNA]</scope>
    <source>
        <strain evidence="2 3">Philippines</strain>
    </source>
</reference>
<dbReference type="Proteomes" id="UP000240883">
    <property type="component" value="Unassembled WGS sequence"/>
</dbReference>
<dbReference type="EMBL" id="KZ678145">
    <property type="protein sequence ID" value="PSN61302.1"/>
    <property type="molecule type" value="Genomic_DNA"/>
</dbReference>
<proteinExistence type="predicted"/>
<name>A0A2T2N767_CORCC</name>
<protein>
    <submittedName>
        <fullName evidence="2">Uncharacterized protein</fullName>
    </submittedName>
</protein>
<feature type="region of interest" description="Disordered" evidence="1">
    <location>
        <begin position="1"/>
        <end position="41"/>
    </location>
</feature>
<feature type="region of interest" description="Disordered" evidence="1">
    <location>
        <begin position="139"/>
        <end position="172"/>
    </location>
</feature>
<dbReference type="AlphaFoldDB" id="A0A2T2N767"/>
<keyword evidence="3" id="KW-1185">Reference proteome</keyword>
<evidence type="ECO:0000313" key="2">
    <source>
        <dbReference type="EMBL" id="PSN61302.1"/>
    </source>
</evidence>
<accession>A0A2T2N767</accession>
<evidence type="ECO:0000256" key="1">
    <source>
        <dbReference type="SAM" id="MobiDB-lite"/>
    </source>
</evidence>
<evidence type="ECO:0000313" key="3">
    <source>
        <dbReference type="Proteomes" id="UP000240883"/>
    </source>
</evidence>